<protein>
    <submittedName>
        <fullName evidence="1">Uncharacterized protein</fullName>
    </submittedName>
</protein>
<keyword evidence="2" id="KW-1185">Reference proteome</keyword>
<dbReference type="VEuPathDB" id="FungiDB:SDRG_03941"/>
<accession>T0S271</accession>
<dbReference type="AlphaFoldDB" id="T0S271"/>
<evidence type="ECO:0000313" key="2">
    <source>
        <dbReference type="Proteomes" id="UP000030762"/>
    </source>
</evidence>
<dbReference type="STRING" id="1156394.T0S271"/>
<gene>
    <name evidence="1" type="ORF">SDRG_03941</name>
</gene>
<dbReference type="InParanoid" id="T0S271"/>
<dbReference type="Gene3D" id="3.40.50.11380">
    <property type="match status" value="1"/>
</dbReference>
<dbReference type="Proteomes" id="UP000030762">
    <property type="component" value="Unassembled WGS sequence"/>
</dbReference>
<name>T0S271_SAPDV</name>
<organism evidence="1 2">
    <name type="scientific">Saprolegnia diclina (strain VS20)</name>
    <dbReference type="NCBI Taxonomy" id="1156394"/>
    <lineage>
        <taxon>Eukaryota</taxon>
        <taxon>Sar</taxon>
        <taxon>Stramenopiles</taxon>
        <taxon>Oomycota</taxon>
        <taxon>Saprolegniomycetes</taxon>
        <taxon>Saprolegniales</taxon>
        <taxon>Saprolegniaceae</taxon>
        <taxon>Saprolegnia</taxon>
    </lineage>
</organism>
<dbReference type="EMBL" id="JH767140">
    <property type="protein sequence ID" value="EQC38988.1"/>
    <property type="molecule type" value="Genomic_DNA"/>
</dbReference>
<evidence type="ECO:0000313" key="1">
    <source>
        <dbReference type="EMBL" id="EQC38988.1"/>
    </source>
</evidence>
<dbReference type="OrthoDB" id="9991317at2759"/>
<proteinExistence type="predicted"/>
<reference evidence="1 2" key="1">
    <citation type="submission" date="2012-04" db="EMBL/GenBank/DDBJ databases">
        <title>The Genome Sequence of Saprolegnia declina VS20.</title>
        <authorList>
            <consortium name="The Broad Institute Genome Sequencing Platform"/>
            <person name="Russ C."/>
            <person name="Nusbaum C."/>
            <person name="Tyler B."/>
            <person name="van West P."/>
            <person name="Dieguez-Uribeondo J."/>
            <person name="de Bruijn I."/>
            <person name="Tripathy S."/>
            <person name="Jiang R."/>
            <person name="Young S.K."/>
            <person name="Zeng Q."/>
            <person name="Gargeya S."/>
            <person name="Fitzgerald M."/>
            <person name="Haas B."/>
            <person name="Abouelleil A."/>
            <person name="Alvarado L."/>
            <person name="Arachchi H.M."/>
            <person name="Berlin A."/>
            <person name="Chapman S.B."/>
            <person name="Goldberg J."/>
            <person name="Griggs A."/>
            <person name="Gujja S."/>
            <person name="Hansen M."/>
            <person name="Howarth C."/>
            <person name="Imamovic A."/>
            <person name="Larimer J."/>
            <person name="McCowen C."/>
            <person name="Montmayeur A."/>
            <person name="Murphy C."/>
            <person name="Neiman D."/>
            <person name="Pearson M."/>
            <person name="Priest M."/>
            <person name="Roberts A."/>
            <person name="Saif S."/>
            <person name="Shea T."/>
            <person name="Sisk P."/>
            <person name="Sykes S."/>
            <person name="Wortman J."/>
            <person name="Nusbaum C."/>
            <person name="Birren B."/>
        </authorList>
    </citation>
    <scope>NUCLEOTIDE SEQUENCE [LARGE SCALE GENOMIC DNA]</scope>
    <source>
        <strain evidence="1 2">VS20</strain>
    </source>
</reference>
<dbReference type="RefSeq" id="XP_008607812.1">
    <property type="nucleotide sequence ID" value="XM_008609590.1"/>
</dbReference>
<sequence>MGYSLIYQGGIDRQLREALATIYRASVPSLSFVAPHVIAHRHRINVHQAEGRRIRLGVVSAFLYGHTVGLLLQGVLTQLDRATFEIYLLRTSRGEDDVTQHLRSRADHDILLPSSVVAAQHTIAALALDIILFSEIGMDPATYFLAFAQLALRSAVFWGHAVTSGISTVDYAITSPLFGSHQTILTE</sequence>
<dbReference type="GeneID" id="19944668"/>